<dbReference type="EMBL" id="RBZU01000013">
    <property type="protein sequence ID" value="RKP47141.1"/>
    <property type="molecule type" value="Genomic_DNA"/>
</dbReference>
<dbReference type="InterPro" id="IPR032687">
    <property type="entry name" value="AraC-type_N"/>
</dbReference>
<dbReference type="PANTHER" id="PTHR47894:SF4">
    <property type="entry name" value="HTH-TYPE TRANSCRIPTIONAL REGULATOR GADX"/>
    <property type="match status" value="1"/>
</dbReference>
<protein>
    <submittedName>
        <fullName evidence="5">AraC family transcriptional regulator</fullName>
    </submittedName>
</protein>
<accession>A0A494XBX9</accession>
<dbReference type="GO" id="GO:0000976">
    <property type="term" value="F:transcription cis-regulatory region binding"/>
    <property type="evidence" value="ECO:0007669"/>
    <property type="project" value="TreeGrafter"/>
</dbReference>
<evidence type="ECO:0000259" key="4">
    <source>
        <dbReference type="PROSITE" id="PS01124"/>
    </source>
</evidence>
<dbReference type="Proteomes" id="UP000270342">
    <property type="component" value="Unassembled WGS sequence"/>
</dbReference>
<dbReference type="PANTHER" id="PTHR47894">
    <property type="entry name" value="HTH-TYPE TRANSCRIPTIONAL REGULATOR GADX"/>
    <property type="match status" value="1"/>
</dbReference>
<evidence type="ECO:0000313" key="5">
    <source>
        <dbReference type="EMBL" id="RKP47141.1"/>
    </source>
</evidence>
<dbReference type="InterPro" id="IPR009057">
    <property type="entry name" value="Homeodomain-like_sf"/>
</dbReference>
<reference evidence="5 6" key="1">
    <citation type="submission" date="2018-10" db="EMBL/GenBank/DDBJ databases">
        <title>Robbsia sp. DHC34, isolated from soil.</title>
        <authorList>
            <person name="Gao Z.-H."/>
            <person name="Qiu L.-H."/>
        </authorList>
    </citation>
    <scope>NUCLEOTIDE SEQUENCE [LARGE SCALE GENOMIC DNA]</scope>
    <source>
        <strain evidence="5 6">DHC34</strain>
    </source>
</reference>
<dbReference type="OrthoDB" id="6506763at2"/>
<feature type="domain" description="HTH araC/xylS-type" evidence="4">
    <location>
        <begin position="236"/>
        <end position="334"/>
    </location>
</feature>
<dbReference type="Pfam" id="PF12833">
    <property type="entry name" value="HTH_18"/>
    <property type="match status" value="1"/>
</dbReference>
<dbReference type="GO" id="GO:0005829">
    <property type="term" value="C:cytosol"/>
    <property type="evidence" value="ECO:0007669"/>
    <property type="project" value="TreeGrafter"/>
</dbReference>
<sequence length="339" mass="37718">MDDWVRASGIRGYAALMRSLGHSPTAQLRRYGIDENALGRDDAMVSLRAVMHLLEASAAQTACDDFGLRLSRYHDIDVLGPLSIALQNAPTVRDAMAFAAQHACVQSPCLAYAVHASSEIVKDAVEVSIEIGLAHRPAQRQTIDLCLADSHTFTRLLADDRYRLLGVSLPHTPLAAVSTYERFFGARVWVDQPRASLHLARSTLSADLRSVNATLRRIAEDYIARHFERGEASVADRVRQVLRQTLGLSEHSKQRVADGLAMHPRTMQRRLAAESTDFETVRDELRKELALHYLCETTLPLAQVAMRLGFPAQSALSRACRQWYGVTPMALRRQAITRP</sequence>
<keyword evidence="2" id="KW-0238">DNA-binding</keyword>
<keyword evidence="6" id="KW-1185">Reference proteome</keyword>
<keyword evidence="1" id="KW-0805">Transcription regulation</keyword>
<keyword evidence="3" id="KW-0804">Transcription</keyword>
<gene>
    <name evidence="5" type="ORF">D7S86_23655</name>
</gene>
<dbReference type="SUPFAM" id="SSF46689">
    <property type="entry name" value="Homeodomain-like"/>
    <property type="match status" value="1"/>
</dbReference>
<evidence type="ECO:0000256" key="2">
    <source>
        <dbReference type="ARBA" id="ARBA00023125"/>
    </source>
</evidence>
<evidence type="ECO:0000313" key="6">
    <source>
        <dbReference type="Proteomes" id="UP000270342"/>
    </source>
</evidence>
<comment type="caution">
    <text evidence="5">The sequence shown here is derived from an EMBL/GenBank/DDBJ whole genome shotgun (WGS) entry which is preliminary data.</text>
</comment>
<dbReference type="InterPro" id="IPR018060">
    <property type="entry name" value="HTH_AraC"/>
</dbReference>
<evidence type="ECO:0000256" key="1">
    <source>
        <dbReference type="ARBA" id="ARBA00023015"/>
    </source>
</evidence>
<organism evidence="5 6">
    <name type="scientific">Pararobbsia silviterrae</name>
    <dbReference type="NCBI Taxonomy" id="1792498"/>
    <lineage>
        <taxon>Bacteria</taxon>
        <taxon>Pseudomonadati</taxon>
        <taxon>Pseudomonadota</taxon>
        <taxon>Betaproteobacteria</taxon>
        <taxon>Burkholderiales</taxon>
        <taxon>Burkholderiaceae</taxon>
        <taxon>Pararobbsia</taxon>
    </lineage>
</organism>
<dbReference type="PROSITE" id="PS01124">
    <property type="entry name" value="HTH_ARAC_FAMILY_2"/>
    <property type="match status" value="1"/>
</dbReference>
<dbReference type="Pfam" id="PF12625">
    <property type="entry name" value="Arabinose_bd"/>
    <property type="match status" value="1"/>
</dbReference>
<dbReference type="SMART" id="SM00342">
    <property type="entry name" value="HTH_ARAC"/>
    <property type="match status" value="1"/>
</dbReference>
<proteinExistence type="predicted"/>
<dbReference type="AlphaFoldDB" id="A0A494XBX9"/>
<name>A0A494XBX9_9BURK</name>
<dbReference type="Gene3D" id="1.10.10.60">
    <property type="entry name" value="Homeodomain-like"/>
    <property type="match status" value="1"/>
</dbReference>
<dbReference type="GO" id="GO:0003700">
    <property type="term" value="F:DNA-binding transcription factor activity"/>
    <property type="evidence" value="ECO:0007669"/>
    <property type="project" value="InterPro"/>
</dbReference>
<dbReference type="RefSeq" id="WP_121089993.1">
    <property type="nucleotide sequence ID" value="NZ_RBZU01000013.1"/>
</dbReference>
<evidence type="ECO:0000256" key="3">
    <source>
        <dbReference type="ARBA" id="ARBA00023163"/>
    </source>
</evidence>